<dbReference type="EMBL" id="AEVO01000118">
    <property type="protein sequence ID" value="EFY06435.1"/>
    <property type="molecule type" value="Genomic_DNA"/>
</dbReference>
<dbReference type="SUPFAM" id="SSF51621">
    <property type="entry name" value="Phosphoenolpyruvate/pyruvate domain"/>
    <property type="match status" value="1"/>
</dbReference>
<dbReference type="InterPro" id="IPR015813">
    <property type="entry name" value="Pyrv/PenolPyrv_kinase-like_dom"/>
</dbReference>
<name>E8LLY5_SUCHY</name>
<keyword evidence="3 5" id="KW-0456">Lyase</keyword>
<proteinExistence type="inferred from homology"/>
<reference evidence="5 6" key="1">
    <citation type="submission" date="2011-01" db="EMBL/GenBank/DDBJ databases">
        <authorList>
            <person name="Weinstock G."/>
            <person name="Sodergren E."/>
            <person name="Clifton S."/>
            <person name="Fulton L."/>
            <person name="Fulton B."/>
            <person name="Courtney L."/>
            <person name="Fronick C."/>
            <person name="Harrison M."/>
            <person name="Strong C."/>
            <person name="Farmer C."/>
            <person name="Delahaunty K."/>
            <person name="Markovic C."/>
            <person name="Hall O."/>
            <person name="Minx P."/>
            <person name="Tomlinson C."/>
            <person name="Mitreva M."/>
            <person name="Hou S."/>
            <person name="Chen J."/>
            <person name="Wollam A."/>
            <person name="Pepin K.H."/>
            <person name="Johnson M."/>
            <person name="Bhonagiri V."/>
            <person name="Zhang X."/>
            <person name="Suruliraj S."/>
            <person name="Warren W."/>
            <person name="Chinwalla A."/>
            <person name="Mardis E.R."/>
            <person name="Wilson R.K."/>
        </authorList>
    </citation>
    <scope>NUCLEOTIDE SEQUENCE [LARGE SCALE GENOMIC DNA]</scope>
    <source>
        <strain evidence="6">DSM 22608 / JCM 16073 / KCTC 15190 / YIT 12066</strain>
    </source>
</reference>
<dbReference type="Proteomes" id="UP000018458">
    <property type="component" value="Unassembled WGS sequence"/>
</dbReference>
<dbReference type="GO" id="GO:0046872">
    <property type="term" value="F:metal ion binding"/>
    <property type="evidence" value="ECO:0007669"/>
    <property type="project" value="UniProtKB-KW"/>
</dbReference>
<evidence type="ECO:0000259" key="4">
    <source>
        <dbReference type="Pfam" id="PF03328"/>
    </source>
</evidence>
<dbReference type="GO" id="GO:0016832">
    <property type="term" value="F:aldehyde-lyase activity"/>
    <property type="evidence" value="ECO:0007669"/>
    <property type="project" value="TreeGrafter"/>
</dbReference>
<dbReference type="Gene3D" id="3.20.20.60">
    <property type="entry name" value="Phosphoenolpyruvate-binding domains"/>
    <property type="match status" value="1"/>
</dbReference>
<dbReference type="AlphaFoldDB" id="E8LLY5"/>
<accession>E8LLY5</accession>
<evidence type="ECO:0000256" key="2">
    <source>
        <dbReference type="ARBA" id="ARBA00022723"/>
    </source>
</evidence>
<dbReference type="InterPro" id="IPR050251">
    <property type="entry name" value="HpcH-HpaI_aldolase"/>
</dbReference>
<sequence length="259" mass="28252">MNPFKERLLKGEKLIGFEVDLAEPCISEMVAACGFDFIWVDTEHQAQDYETVLNQIIACKAGGAASIVRVPQNEPFLAKRVLEMGPDGIIFPNVNSAAELKKAMDACLYPPYGKRGFGPKRACGYGRIDLFDYIKSANDAMCRFAQLEHIDAINDLDNMLKVEGCDGFIVGPCDLSGSIGLLNETKHPKVVALMKTAIEKCKAAGKPIGVAAAYTPEDVKFWYDLGFQFLSAGTDTAAIIARAQEQVAVMSKIFKQNNA</sequence>
<comment type="caution">
    <text evidence="5">The sequence shown here is derived from an EMBL/GenBank/DDBJ whole genome shotgun (WGS) entry which is preliminary data.</text>
</comment>
<evidence type="ECO:0000256" key="3">
    <source>
        <dbReference type="ARBA" id="ARBA00023239"/>
    </source>
</evidence>
<dbReference type="PANTHER" id="PTHR30502:SF0">
    <property type="entry name" value="PHOSPHOENOLPYRUVATE CARBOXYLASE FAMILY PROTEIN"/>
    <property type="match status" value="1"/>
</dbReference>
<dbReference type="InterPro" id="IPR040442">
    <property type="entry name" value="Pyrv_kinase-like_dom_sf"/>
</dbReference>
<evidence type="ECO:0000256" key="1">
    <source>
        <dbReference type="ARBA" id="ARBA00005568"/>
    </source>
</evidence>
<dbReference type="STRING" id="762983.HMPREF9444_01758"/>
<evidence type="ECO:0000313" key="6">
    <source>
        <dbReference type="Proteomes" id="UP000018458"/>
    </source>
</evidence>
<dbReference type="RefSeq" id="WP_009143923.1">
    <property type="nucleotide sequence ID" value="NZ_GL831047.1"/>
</dbReference>
<dbReference type="PANTHER" id="PTHR30502">
    <property type="entry name" value="2-KETO-3-DEOXY-L-RHAMNONATE ALDOLASE"/>
    <property type="match status" value="1"/>
</dbReference>
<dbReference type="eggNOG" id="COG3836">
    <property type="taxonomic scope" value="Bacteria"/>
</dbReference>
<dbReference type="HOGENOM" id="CLU_059964_1_0_6"/>
<comment type="similarity">
    <text evidence="1">Belongs to the HpcH/HpaI aldolase family.</text>
</comment>
<evidence type="ECO:0000313" key="5">
    <source>
        <dbReference type="EMBL" id="EFY06435.1"/>
    </source>
</evidence>
<dbReference type="InterPro" id="IPR005000">
    <property type="entry name" value="Aldolase/citrate-lyase_domain"/>
</dbReference>
<organism evidence="5 6">
    <name type="scientific">Succinatimonas hippei (strain DSM 22608 / JCM 16073 / KCTC 15190 / YIT 12066)</name>
    <dbReference type="NCBI Taxonomy" id="762983"/>
    <lineage>
        <taxon>Bacteria</taxon>
        <taxon>Pseudomonadati</taxon>
        <taxon>Pseudomonadota</taxon>
        <taxon>Gammaproteobacteria</taxon>
        <taxon>Aeromonadales</taxon>
        <taxon>Succinivibrionaceae</taxon>
        <taxon>Succinatimonas</taxon>
    </lineage>
</organism>
<dbReference type="Pfam" id="PF03328">
    <property type="entry name" value="HpcH_HpaI"/>
    <property type="match status" value="1"/>
</dbReference>
<keyword evidence="6" id="KW-1185">Reference proteome</keyword>
<gene>
    <name evidence="5" type="primary">yfaU</name>
    <name evidence="5" type="ORF">HMPREF9444_01758</name>
</gene>
<feature type="domain" description="HpcH/HpaI aldolase/citrate lyase" evidence="4">
    <location>
        <begin position="20"/>
        <end position="239"/>
    </location>
</feature>
<protein>
    <submittedName>
        <fullName evidence="5">2-keto-3-deoxy-L-rhamnonate aldolase</fullName>
        <ecNumber evidence="5">4.1.2.n3</ecNumber>
    </submittedName>
</protein>
<keyword evidence="2" id="KW-0479">Metal-binding</keyword>
<dbReference type="OrthoDB" id="86160at2"/>
<dbReference type="GO" id="GO:0005737">
    <property type="term" value="C:cytoplasm"/>
    <property type="evidence" value="ECO:0007669"/>
    <property type="project" value="TreeGrafter"/>
</dbReference>
<dbReference type="EC" id="4.1.2.n3" evidence="5"/>